<organism evidence="3 4">
    <name type="scientific">Takifugu bimaculatus</name>
    <dbReference type="NCBI Taxonomy" id="433685"/>
    <lineage>
        <taxon>Eukaryota</taxon>
        <taxon>Metazoa</taxon>
        <taxon>Chordata</taxon>
        <taxon>Craniata</taxon>
        <taxon>Vertebrata</taxon>
        <taxon>Euteleostomi</taxon>
        <taxon>Actinopterygii</taxon>
        <taxon>Neopterygii</taxon>
        <taxon>Teleostei</taxon>
        <taxon>Neoteleostei</taxon>
        <taxon>Acanthomorphata</taxon>
        <taxon>Eupercaria</taxon>
        <taxon>Tetraodontiformes</taxon>
        <taxon>Tetradontoidea</taxon>
        <taxon>Tetraodontidae</taxon>
        <taxon>Takifugu</taxon>
    </lineage>
</organism>
<dbReference type="SMART" id="SM00282">
    <property type="entry name" value="LamG"/>
    <property type="match status" value="3"/>
</dbReference>
<gene>
    <name evidence="3" type="ORF">fugu_005729</name>
</gene>
<dbReference type="PANTHER" id="PTHR15036">
    <property type="entry name" value="PIKACHURIN-LIKE PROTEIN"/>
    <property type="match status" value="1"/>
</dbReference>
<dbReference type="AlphaFoldDB" id="A0A4Z2B7G3"/>
<dbReference type="InterPro" id="IPR013320">
    <property type="entry name" value="ConA-like_dom_sf"/>
</dbReference>
<feature type="domain" description="Laminin G" evidence="2">
    <location>
        <begin position="158"/>
        <end position="316"/>
    </location>
</feature>
<dbReference type="PANTHER" id="PTHR15036:SF49">
    <property type="entry name" value="AXOTACTIN"/>
    <property type="match status" value="1"/>
</dbReference>
<reference evidence="3 4" key="1">
    <citation type="submission" date="2019-04" db="EMBL/GenBank/DDBJ databases">
        <title>The sequence and de novo assembly of Takifugu bimaculatus genome using PacBio and Hi-C technologies.</title>
        <authorList>
            <person name="Xu P."/>
            <person name="Liu B."/>
            <person name="Zhou Z."/>
        </authorList>
    </citation>
    <scope>NUCLEOTIDE SEQUENCE [LARGE SCALE GENOMIC DNA]</scope>
    <source>
        <strain evidence="3">TB-2018</strain>
        <tissue evidence="3">Muscle</tissue>
    </source>
</reference>
<dbReference type="CDD" id="cd00110">
    <property type="entry name" value="LamG"/>
    <property type="match status" value="3"/>
</dbReference>
<evidence type="ECO:0000313" key="4">
    <source>
        <dbReference type="Proteomes" id="UP000516260"/>
    </source>
</evidence>
<keyword evidence="4" id="KW-1185">Reference proteome</keyword>
<feature type="domain" description="Laminin G" evidence="2">
    <location>
        <begin position="317"/>
        <end position="452"/>
    </location>
</feature>
<evidence type="ECO:0000256" key="1">
    <source>
        <dbReference type="PROSITE-ProRule" id="PRU00122"/>
    </source>
</evidence>
<dbReference type="Proteomes" id="UP000516260">
    <property type="component" value="Chromosome 6"/>
</dbReference>
<name>A0A4Z2B7G3_9TELE</name>
<dbReference type="Pfam" id="PF02210">
    <property type="entry name" value="Laminin_G_2"/>
    <property type="match status" value="3"/>
</dbReference>
<dbReference type="InterPro" id="IPR050372">
    <property type="entry name" value="Neurexin-related_CASP"/>
</dbReference>
<proteinExistence type="predicted"/>
<comment type="caution">
    <text evidence="1">Lacks conserved residue(s) required for the propagation of feature annotation.</text>
</comment>
<dbReference type="SUPFAM" id="SSF49899">
    <property type="entry name" value="Concanavalin A-like lectins/glucanases"/>
    <property type="match status" value="4"/>
</dbReference>
<dbReference type="Gene3D" id="2.60.120.200">
    <property type="match status" value="4"/>
</dbReference>
<dbReference type="InterPro" id="IPR001791">
    <property type="entry name" value="Laminin_G"/>
</dbReference>
<dbReference type="GO" id="GO:0016020">
    <property type="term" value="C:membrane"/>
    <property type="evidence" value="ECO:0007669"/>
    <property type="project" value="UniProtKB-SubCell"/>
</dbReference>
<dbReference type="EMBL" id="SWLE01000019">
    <property type="protein sequence ID" value="TNM87508.1"/>
    <property type="molecule type" value="Genomic_DNA"/>
</dbReference>
<feature type="domain" description="Laminin G" evidence="2">
    <location>
        <begin position="445"/>
        <end position="619"/>
    </location>
</feature>
<accession>A0A4Z2B7G3</accession>
<evidence type="ECO:0000259" key="2">
    <source>
        <dbReference type="PROSITE" id="PS50025"/>
    </source>
</evidence>
<sequence>MGNRNTSGDYIGMAFRHKVLICVYKLGGLVHEVETSQITEASANSSNMDRVVFHRVYQDAEVHITKNFTSQQPVQLSPKRNLPNTTSGVLGLDPHSLVLYVGGYPEDFKPPAELDYPKFRGAMKVSYINDNPVSLFNYRRAVNMETTHLAVRMPRSEESDYYDGTGYRVAFIKDPERNRRIFKFRTKSRETNALLFYIGNKEMFFCLILEGGLLVLRGREAGKELRVQSAGKVSLFDQKFTVVVDDAFTVHYGPDQISAEHNQGTSYVRYYIGGLPASLRHRHNITSPPLRGCVGHVTANAESVEYGETLGVAAGCPVSLLGVRSATVRAPLSVDHLFLQDHQPLRVSVGFRSTHGYGTLIRSGSQASGHHFQLSLADGYAVVTSDNYTLRSDRRCNDGGWHYLFTSRSSTGLELRIDNIKVTQNQSPGNRRMRQNGGKFSGCISNLYTGRCKPQREYQLSEDSWLHYIPEENLNHRPQSTKGLILHVAGAGAVPLLALYIANGKIRMSLGQNRVIYHKQRSNDGNWHRVQFSVEKSTFHLLVDGVRVTDGHLANDEGSSLDLHDLVYLGGDPARNTKGHNVPTNSIIGCIRNVEINEGSFAGTRGEPQNSTLLQHTGRDGHILRRGLRHLRFGNT</sequence>
<protein>
    <recommendedName>
        <fullName evidence="2">Laminin G domain-containing protein</fullName>
    </recommendedName>
</protein>
<dbReference type="PROSITE" id="PS50025">
    <property type="entry name" value="LAM_G_DOMAIN"/>
    <property type="match status" value="3"/>
</dbReference>
<evidence type="ECO:0000313" key="3">
    <source>
        <dbReference type="EMBL" id="TNM87508.1"/>
    </source>
</evidence>
<comment type="caution">
    <text evidence="3">The sequence shown here is derived from an EMBL/GenBank/DDBJ whole genome shotgun (WGS) entry which is preliminary data.</text>
</comment>